<accession>A0A6G0WY05</accession>
<dbReference type="InterPro" id="IPR036770">
    <property type="entry name" value="Ankyrin_rpt-contain_sf"/>
</dbReference>
<feature type="repeat" description="ANK" evidence="1">
    <location>
        <begin position="191"/>
        <end position="223"/>
    </location>
</feature>
<gene>
    <name evidence="2" type="ORF">Ae201684_010451</name>
</gene>
<keyword evidence="1" id="KW-0040">ANK repeat</keyword>
<organism evidence="2 3">
    <name type="scientific">Aphanomyces euteiches</name>
    <dbReference type="NCBI Taxonomy" id="100861"/>
    <lineage>
        <taxon>Eukaryota</taxon>
        <taxon>Sar</taxon>
        <taxon>Stramenopiles</taxon>
        <taxon>Oomycota</taxon>
        <taxon>Saprolegniomycetes</taxon>
        <taxon>Saprolegniales</taxon>
        <taxon>Verrucalvaceae</taxon>
        <taxon>Aphanomyces</taxon>
    </lineage>
</organism>
<dbReference type="SUPFAM" id="SSF48403">
    <property type="entry name" value="Ankyrin repeat"/>
    <property type="match status" value="1"/>
</dbReference>
<protein>
    <submittedName>
        <fullName evidence="2">Uncharacterized protein</fullName>
    </submittedName>
</protein>
<dbReference type="Pfam" id="PF12796">
    <property type="entry name" value="Ank_2"/>
    <property type="match status" value="2"/>
</dbReference>
<dbReference type="PANTHER" id="PTHR46586">
    <property type="entry name" value="ANKYRIN REPEAT-CONTAINING PROTEIN"/>
    <property type="match status" value="1"/>
</dbReference>
<dbReference type="InterPro" id="IPR002110">
    <property type="entry name" value="Ankyrin_rpt"/>
</dbReference>
<keyword evidence="3" id="KW-1185">Reference proteome</keyword>
<evidence type="ECO:0000313" key="2">
    <source>
        <dbReference type="EMBL" id="KAF0732461.1"/>
    </source>
</evidence>
<reference evidence="2 3" key="1">
    <citation type="submission" date="2019-07" db="EMBL/GenBank/DDBJ databases">
        <title>Genomics analysis of Aphanomyces spp. identifies a new class of oomycete effector associated with host adaptation.</title>
        <authorList>
            <person name="Gaulin E."/>
        </authorList>
    </citation>
    <scope>NUCLEOTIDE SEQUENCE [LARGE SCALE GENOMIC DNA]</scope>
    <source>
        <strain evidence="2 3">ATCC 201684</strain>
    </source>
</reference>
<dbReference type="PANTHER" id="PTHR46586:SF3">
    <property type="entry name" value="ANKYRIN REPEAT-CONTAINING PROTEIN"/>
    <property type="match status" value="1"/>
</dbReference>
<sequence length="325" mass="36654">MKVETYHGVLLSQDAMRCICRFQDGIDGVAMDLYAATKHLLRQVNHPLGLYTRRETFEKHQKERLDATIEVYDDFFKPWSTSNKAMQSLPAAHLFKPMLEYIAMVTCDTALLHRLHDQRQLRDLTGEMLAFVLFKWPWSDPTKRARLGEILTIRQDLSTKPFAWQTAMLDLAYLGSLEGVQYVYETSPSKYGSHPIDIAAANGHLDIVQFFLTNTRDCDSTNAMDQAATNGHMEVVQYLHEKSAVGATNQAMDGAAANGHLEIVRFLHEHCQEGCSTDAADLAATNGHLEVVKFLIDHRKEGYTTKAMDGAASHGHLDMVRFLHD</sequence>
<dbReference type="PROSITE" id="PS50088">
    <property type="entry name" value="ANK_REPEAT"/>
    <property type="match status" value="1"/>
</dbReference>
<evidence type="ECO:0000256" key="1">
    <source>
        <dbReference type="PROSITE-ProRule" id="PRU00023"/>
    </source>
</evidence>
<dbReference type="InterPro" id="IPR052050">
    <property type="entry name" value="SecEffector_AnkRepeat"/>
</dbReference>
<evidence type="ECO:0000313" key="3">
    <source>
        <dbReference type="Proteomes" id="UP000481153"/>
    </source>
</evidence>
<dbReference type="Proteomes" id="UP000481153">
    <property type="component" value="Unassembled WGS sequence"/>
</dbReference>
<name>A0A6G0WY05_9STRA</name>
<dbReference type="SMART" id="SM00248">
    <property type="entry name" value="ANK"/>
    <property type="match status" value="2"/>
</dbReference>
<dbReference type="AlphaFoldDB" id="A0A6G0WY05"/>
<comment type="caution">
    <text evidence="2">The sequence shown here is derived from an EMBL/GenBank/DDBJ whole genome shotgun (WGS) entry which is preliminary data.</text>
</comment>
<dbReference type="VEuPathDB" id="FungiDB:AeMF1_012914"/>
<dbReference type="Gene3D" id="1.25.40.20">
    <property type="entry name" value="Ankyrin repeat-containing domain"/>
    <property type="match status" value="2"/>
</dbReference>
<dbReference type="EMBL" id="VJMJ01000132">
    <property type="protein sequence ID" value="KAF0732461.1"/>
    <property type="molecule type" value="Genomic_DNA"/>
</dbReference>
<proteinExistence type="predicted"/>